<evidence type="ECO:0000313" key="3">
    <source>
        <dbReference type="Proteomes" id="UP001430953"/>
    </source>
</evidence>
<proteinExistence type="predicted"/>
<dbReference type="AlphaFoldDB" id="A0AAW2GAF0"/>
<protein>
    <submittedName>
        <fullName evidence="2">Uncharacterized protein</fullName>
    </submittedName>
</protein>
<feature type="region of interest" description="Disordered" evidence="1">
    <location>
        <begin position="42"/>
        <end position="68"/>
    </location>
</feature>
<sequence>MTTKTCLPAECCAARARRRCELPRSRTRCLTRSGWAVFWTDSSRSPAPRSSRSSPTRWSSVPRSRGSC</sequence>
<reference evidence="2 3" key="1">
    <citation type="submission" date="2023-03" db="EMBL/GenBank/DDBJ databases">
        <title>High recombination rates correlate with genetic variation in Cardiocondyla obscurior ants.</title>
        <authorList>
            <person name="Errbii M."/>
        </authorList>
    </citation>
    <scope>NUCLEOTIDE SEQUENCE [LARGE SCALE GENOMIC DNA]</scope>
    <source>
        <strain evidence="2">Alpha-2009</strain>
        <tissue evidence="2">Whole body</tissue>
    </source>
</reference>
<keyword evidence="3" id="KW-1185">Reference proteome</keyword>
<dbReference type="Proteomes" id="UP001430953">
    <property type="component" value="Unassembled WGS sequence"/>
</dbReference>
<evidence type="ECO:0000256" key="1">
    <source>
        <dbReference type="SAM" id="MobiDB-lite"/>
    </source>
</evidence>
<comment type="caution">
    <text evidence="2">The sequence shown here is derived from an EMBL/GenBank/DDBJ whole genome shotgun (WGS) entry which is preliminary data.</text>
</comment>
<accession>A0AAW2GAF0</accession>
<gene>
    <name evidence="2" type="ORF">PUN28_007591</name>
</gene>
<evidence type="ECO:0000313" key="2">
    <source>
        <dbReference type="EMBL" id="KAL0123061.1"/>
    </source>
</evidence>
<name>A0AAW2GAF0_9HYME</name>
<organism evidence="2 3">
    <name type="scientific">Cardiocondyla obscurior</name>
    <dbReference type="NCBI Taxonomy" id="286306"/>
    <lineage>
        <taxon>Eukaryota</taxon>
        <taxon>Metazoa</taxon>
        <taxon>Ecdysozoa</taxon>
        <taxon>Arthropoda</taxon>
        <taxon>Hexapoda</taxon>
        <taxon>Insecta</taxon>
        <taxon>Pterygota</taxon>
        <taxon>Neoptera</taxon>
        <taxon>Endopterygota</taxon>
        <taxon>Hymenoptera</taxon>
        <taxon>Apocrita</taxon>
        <taxon>Aculeata</taxon>
        <taxon>Formicoidea</taxon>
        <taxon>Formicidae</taxon>
        <taxon>Myrmicinae</taxon>
        <taxon>Cardiocondyla</taxon>
    </lineage>
</organism>
<dbReference type="EMBL" id="JADYXP020000006">
    <property type="protein sequence ID" value="KAL0123061.1"/>
    <property type="molecule type" value="Genomic_DNA"/>
</dbReference>